<sequence>IALRLAGIGPGDEVITSPLSWVATSNVILAVGATPVFADIDYTTRNIDVARIAEKITSRTRAIMPVHLAGRPCDLPAIYALAQKHQLRVIEDAAQAIGSVWPSDDKNAARARVGAGGDFVSFSFHANKNLTTGEGGCLVLPDAALAPVAEQYRLQ</sequence>
<dbReference type="GO" id="GO:0008483">
    <property type="term" value="F:transaminase activity"/>
    <property type="evidence" value="ECO:0007669"/>
    <property type="project" value="TreeGrafter"/>
</dbReference>
<dbReference type="EMBL" id="LR940612">
    <property type="protein sequence ID" value="CAD7255636.1"/>
    <property type="molecule type" value="Genomic_DNA"/>
</dbReference>
<feature type="non-terminal residue" evidence="1">
    <location>
        <position position="1"/>
    </location>
</feature>
<accession>A0A7R9AKA4</accession>
<dbReference type="AlphaFoldDB" id="A0A7R9AKA4"/>
<dbReference type="SUPFAM" id="SSF53383">
    <property type="entry name" value="PLP-dependent transferases"/>
    <property type="match status" value="1"/>
</dbReference>
<dbReference type="InterPro" id="IPR015424">
    <property type="entry name" value="PyrdxlP-dep_Trfase"/>
</dbReference>
<keyword evidence="2" id="KW-1185">Reference proteome</keyword>
<dbReference type="GO" id="GO:0030170">
    <property type="term" value="F:pyridoxal phosphate binding"/>
    <property type="evidence" value="ECO:0007669"/>
    <property type="project" value="TreeGrafter"/>
</dbReference>
<dbReference type="InterPro" id="IPR000653">
    <property type="entry name" value="DegT/StrS_aminotransferase"/>
</dbReference>
<proteinExistence type="predicted"/>
<dbReference type="Proteomes" id="UP000677054">
    <property type="component" value="Unassembled WGS sequence"/>
</dbReference>
<dbReference type="PANTHER" id="PTHR30244:SF34">
    <property type="entry name" value="DTDP-4-AMINO-4,6-DIDEOXYGALACTOSE TRANSAMINASE"/>
    <property type="match status" value="1"/>
</dbReference>
<evidence type="ECO:0000313" key="1">
    <source>
        <dbReference type="EMBL" id="CAD7255636.1"/>
    </source>
</evidence>
<dbReference type="GO" id="GO:0000271">
    <property type="term" value="P:polysaccharide biosynthetic process"/>
    <property type="evidence" value="ECO:0007669"/>
    <property type="project" value="TreeGrafter"/>
</dbReference>
<evidence type="ECO:0008006" key="3">
    <source>
        <dbReference type="Google" id="ProtNLM"/>
    </source>
</evidence>
<feature type="non-terminal residue" evidence="1">
    <location>
        <position position="155"/>
    </location>
</feature>
<gene>
    <name evidence="1" type="ORF">DSTB1V02_LOCUS15381</name>
</gene>
<dbReference type="InterPro" id="IPR015421">
    <property type="entry name" value="PyrdxlP-dep_Trfase_major"/>
</dbReference>
<dbReference type="OrthoDB" id="5955158at2759"/>
<organism evidence="1">
    <name type="scientific">Darwinula stevensoni</name>
    <dbReference type="NCBI Taxonomy" id="69355"/>
    <lineage>
        <taxon>Eukaryota</taxon>
        <taxon>Metazoa</taxon>
        <taxon>Ecdysozoa</taxon>
        <taxon>Arthropoda</taxon>
        <taxon>Crustacea</taxon>
        <taxon>Oligostraca</taxon>
        <taxon>Ostracoda</taxon>
        <taxon>Podocopa</taxon>
        <taxon>Podocopida</taxon>
        <taxon>Darwinulocopina</taxon>
        <taxon>Darwinuloidea</taxon>
        <taxon>Darwinulidae</taxon>
        <taxon>Darwinula</taxon>
    </lineage>
</organism>
<protein>
    <recommendedName>
        <fullName evidence="3">Aminotransferase DegT</fullName>
    </recommendedName>
</protein>
<dbReference type="PANTHER" id="PTHR30244">
    <property type="entry name" value="TRANSAMINASE"/>
    <property type="match status" value="1"/>
</dbReference>
<dbReference type="Gene3D" id="3.40.640.10">
    <property type="entry name" value="Type I PLP-dependent aspartate aminotransferase-like (Major domain)"/>
    <property type="match status" value="1"/>
</dbReference>
<name>A0A7R9AKA4_9CRUS</name>
<dbReference type="Pfam" id="PF01041">
    <property type="entry name" value="DegT_DnrJ_EryC1"/>
    <property type="match status" value="1"/>
</dbReference>
<dbReference type="EMBL" id="CAJPEV010041094">
    <property type="protein sequence ID" value="CAG0909981.1"/>
    <property type="molecule type" value="Genomic_DNA"/>
</dbReference>
<evidence type="ECO:0000313" key="2">
    <source>
        <dbReference type="Proteomes" id="UP000677054"/>
    </source>
</evidence>
<reference evidence="1" key="1">
    <citation type="submission" date="2020-11" db="EMBL/GenBank/DDBJ databases">
        <authorList>
            <person name="Tran Van P."/>
        </authorList>
    </citation>
    <scope>NUCLEOTIDE SEQUENCE</scope>
</reference>